<protein>
    <submittedName>
        <fullName evidence="3">Glutathione S-transferase N-terminal domain-containing protein</fullName>
    </submittedName>
</protein>
<dbReference type="InterPro" id="IPR010987">
    <property type="entry name" value="Glutathione-S-Trfase_C-like"/>
</dbReference>
<dbReference type="SFLD" id="SFLDG01151">
    <property type="entry name" value="Main.2:_Nu-like"/>
    <property type="match status" value="1"/>
</dbReference>
<comment type="caution">
    <text evidence="3">The sequence shown here is derived from an EMBL/GenBank/DDBJ whole genome shotgun (WGS) entry which is preliminary data.</text>
</comment>
<dbReference type="Gene3D" id="3.40.30.10">
    <property type="entry name" value="Glutaredoxin"/>
    <property type="match status" value="1"/>
</dbReference>
<dbReference type="CDD" id="cd03048">
    <property type="entry name" value="GST_N_Ure2p_like"/>
    <property type="match status" value="1"/>
</dbReference>
<accession>A0ABW3FHE3</accession>
<dbReference type="InterPro" id="IPR040079">
    <property type="entry name" value="Glutathione_S-Trfase"/>
</dbReference>
<proteinExistence type="predicted"/>
<dbReference type="InterPro" id="IPR004045">
    <property type="entry name" value="Glutathione_S-Trfase_N"/>
</dbReference>
<sequence length="208" mass="24190">MIDLYTFGTPNGRKVSIALEEMGLAYQTHVINITRDEQFNPAFLKIAPNNKIPVIVDHETNVTMMESGSILYYLATKSQQFMPTVPHWHWEAIEWLNWQMGGFGPMLGQANHFLHFNPGKSEYAEQRYAMEARRLYEVLDKRLEDRAYVANEYSIADMAIFPWVARWSWQNIDMGTLPNIKRWYYAIASRPAVKRGYNVPTEAEIPLP</sequence>
<dbReference type="Proteomes" id="UP001597101">
    <property type="component" value="Unassembled WGS sequence"/>
</dbReference>
<evidence type="ECO:0000313" key="4">
    <source>
        <dbReference type="Proteomes" id="UP001597101"/>
    </source>
</evidence>
<dbReference type="EMBL" id="JBHTJV010000005">
    <property type="protein sequence ID" value="MFD0916355.1"/>
    <property type="molecule type" value="Genomic_DNA"/>
</dbReference>
<organism evidence="3 4">
    <name type="scientific">Pseudahrensia aquimaris</name>
    <dbReference type="NCBI Taxonomy" id="744461"/>
    <lineage>
        <taxon>Bacteria</taxon>
        <taxon>Pseudomonadati</taxon>
        <taxon>Pseudomonadota</taxon>
        <taxon>Alphaproteobacteria</taxon>
        <taxon>Hyphomicrobiales</taxon>
        <taxon>Ahrensiaceae</taxon>
        <taxon>Pseudahrensia</taxon>
    </lineage>
</organism>
<keyword evidence="4" id="KW-1185">Reference proteome</keyword>
<dbReference type="Gene3D" id="1.20.1050.10">
    <property type="match status" value="1"/>
</dbReference>
<dbReference type="PANTHER" id="PTHR44051">
    <property type="entry name" value="GLUTATHIONE S-TRANSFERASE-RELATED"/>
    <property type="match status" value="1"/>
</dbReference>
<evidence type="ECO:0000259" key="1">
    <source>
        <dbReference type="PROSITE" id="PS50404"/>
    </source>
</evidence>
<dbReference type="PROSITE" id="PS50404">
    <property type="entry name" value="GST_NTER"/>
    <property type="match status" value="1"/>
</dbReference>
<dbReference type="SFLD" id="SFLDG00358">
    <property type="entry name" value="Main_(cytGST)"/>
    <property type="match status" value="1"/>
</dbReference>
<evidence type="ECO:0000259" key="2">
    <source>
        <dbReference type="PROSITE" id="PS50405"/>
    </source>
</evidence>
<dbReference type="InterPro" id="IPR004046">
    <property type="entry name" value="GST_C"/>
</dbReference>
<dbReference type="InterPro" id="IPR036249">
    <property type="entry name" value="Thioredoxin-like_sf"/>
</dbReference>
<dbReference type="SFLD" id="SFLDS00019">
    <property type="entry name" value="Glutathione_Transferase_(cytos"/>
    <property type="match status" value="1"/>
</dbReference>
<dbReference type="Pfam" id="PF00043">
    <property type="entry name" value="GST_C"/>
    <property type="match status" value="1"/>
</dbReference>
<dbReference type="SUPFAM" id="SSF52833">
    <property type="entry name" value="Thioredoxin-like"/>
    <property type="match status" value="1"/>
</dbReference>
<dbReference type="PANTHER" id="PTHR44051:SF8">
    <property type="entry name" value="GLUTATHIONE S-TRANSFERASE GSTA"/>
    <property type="match status" value="1"/>
</dbReference>
<name>A0ABW3FHE3_9HYPH</name>
<dbReference type="SUPFAM" id="SSF47616">
    <property type="entry name" value="GST C-terminal domain-like"/>
    <property type="match status" value="1"/>
</dbReference>
<dbReference type="InterPro" id="IPR036282">
    <property type="entry name" value="Glutathione-S-Trfase_C_sf"/>
</dbReference>
<feature type="domain" description="GST N-terminal" evidence="1">
    <location>
        <begin position="1"/>
        <end position="82"/>
    </location>
</feature>
<dbReference type="RefSeq" id="WP_377212212.1">
    <property type="nucleotide sequence ID" value="NZ_JBHTJV010000005.1"/>
</dbReference>
<evidence type="ECO:0000313" key="3">
    <source>
        <dbReference type="EMBL" id="MFD0916355.1"/>
    </source>
</evidence>
<dbReference type="Pfam" id="PF13409">
    <property type="entry name" value="GST_N_2"/>
    <property type="match status" value="1"/>
</dbReference>
<reference evidence="4" key="1">
    <citation type="journal article" date="2019" name="Int. J. Syst. Evol. Microbiol.">
        <title>The Global Catalogue of Microorganisms (GCM) 10K type strain sequencing project: providing services to taxonomists for standard genome sequencing and annotation.</title>
        <authorList>
            <consortium name="The Broad Institute Genomics Platform"/>
            <consortium name="The Broad Institute Genome Sequencing Center for Infectious Disease"/>
            <person name="Wu L."/>
            <person name="Ma J."/>
        </authorList>
    </citation>
    <scope>NUCLEOTIDE SEQUENCE [LARGE SCALE GENOMIC DNA]</scope>
    <source>
        <strain evidence="4">CCUG 60023</strain>
    </source>
</reference>
<gene>
    <name evidence="3" type="ORF">ACFQ14_08055</name>
</gene>
<dbReference type="PROSITE" id="PS50405">
    <property type="entry name" value="GST_CTER"/>
    <property type="match status" value="1"/>
</dbReference>
<feature type="domain" description="GST C-terminal" evidence="2">
    <location>
        <begin position="85"/>
        <end position="208"/>
    </location>
</feature>